<sequence>MKRTKWKAFVSLAIFQLPGIEEAGRSSIEVICIDWKMKKLVATASLPYNDEIKMGTYLLGRRLKPALETTGFDRELNRAAPRRISRDLAEDLHIAIRRIRACWNGESTGWKRFVAVLHALEEGGERLEAGRLWLEGNDEQFEVGREERFAGCLLGG</sequence>
<dbReference type="EMBL" id="JANQDX010000010">
    <property type="protein sequence ID" value="KAL0917760.1"/>
    <property type="molecule type" value="Genomic_DNA"/>
</dbReference>
<gene>
    <name evidence="2" type="ORF">M5K25_012846</name>
</gene>
<keyword evidence="1" id="KW-0732">Signal</keyword>
<reference evidence="2 3" key="1">
    <citation type="journal article" date="2024" name="Plant Biotechnol. J.">
        <title>Dendrobium thyrsiflorum genome and its molecular insights into genes involved in important horticultural traits.</title>
        <authorList>
            <person name="Chen B."/>
            <person name="Wang J.Y."/>
            <person name="Zheng P.J."/>
            <person name="Li K.L."/>
            <person name="Liang Y.M."/>
            <person name="Chen X.F."/>
            <person name="Zhang C."/>
            <person name="Zhao X."/>
            <person name="He X."/>
            <person name="Zhang G.Q."/>
            <person name="Liu Z.J."/>
            <person name="Xu Q."/>
        </authorList>
    </citation>
    <scope>NUCLEOTIDE SEQUENCE [LARGE SCALE GENOMIC DNA]</scope>
    <source>
        <strain evidence="2">GZMU011</strain>
    </source>
</reference>
<name>A0ABD0UYK4_DENTH</name>
<proteinExistence type="predicted"/>
<evidence type="ECO:0000313" key="2">
    <source>
        <dbReference type="EMBL" id="KAL0917760.1"/>
    </source>
</evidence>
<evidence type="ECO:0000313" key="3">
    <source>
        <dbReference type="Proteomes" id="UP001552299"/>
    </source>
</evidence>
<dbReference type="AlphaFoldDB" id="A0ABD0UYK4"/>
<protein>
    <submittedName>
        <fullName evidence="2">Uncharacterized protein</fullName>
    </submittedName>
</protein>
<feature type="signal peptide" evidence="1">
    <location>
        <begin position="1"/>
        <end position="23"/>
    </location>
</feature>
<keyword evidence="3" id="KW-1185">Reference proteome</keyword>
<dbReference type="Proteomes" id="UP001552299">
    <property type="component" value="Unassembled WGS sequence"/>
</dbReference>
<comment type="caution">
    <text evidence="2">The sequence shown here is derived from an EMBL/GenBank/DDBJ whole genome shotgun (WGS) entry which is preliminary data.</text>
</comment>
<evidence type="ECO:0000256" key="1">
    <source>
        <dbReference type="SAM" id="SignalP"/>
    </source>
</evidence>
<accession>A0ABD0UYK4</accession>
<organism evidence="2 3">
    <name type="scientific">Dendrobium thyrsiflorum</name>
    <name type="common">Pinecone-like raceme dendrobium</name>
    <name type="synonym">Orchid</name>
    <dbReference type="NCBI Taxonomy" id="117978"/>
    <lineage>
        <taxon>Eukaryota</taxon>
        <taxon>Viridiplantae</taxon>
        <taxon>Streptophyta</taxon>
        <taxon>Embryophyta</taxon>
        <taxon>Tracheophyta</taxon>
        <taxon>Spermatophyta</taxon>
        <taxon>Magnoliopsida</taxon>
        <taxon>Liliopsida</taxon>
        <taxon>Asparagales</taxon>
        <taxon>Orchidaceae</taxon>
        <taxon>Epidendroideae</taxon>
        <taxon>Malaxideae</taxon>
        <taxon>Dendrobiinae</taxon>
        <taxon>Dendrobium</taxon>
    </lineage>
</organism>
<feature type="chain" id="PRO_5044889940" evidence="1">
    <location>
        <begin position="24"/>
        <end position="156"/>
    </location>
</feature>